<dbReference type="AlphaFoldDB" id="A0A7R9DAX9"/>
<proteinExistence type="predicted"/>
<dbReference type="EMBL" id="OD005321">
    <property type="protein sequence ID" value="CAD7411369.1"/>
    <property type="molecule type" value="Genomic_DNA"/>
</dbReference>
<reference evidence="2" key="1">
    <citation type="submission" date="2020-11" db="EMBL/GenBank/DDBJ databases">
        <authorList>
            <person name="Tran Van P."/>
        </authorList>
    </citation>
    <scope>NUCLEOTIDE SEQUENCE</scope>
</reference>
<organism evidence="2">
    <name type="scientific">Timema poppense</name>
    <name type="common">Walking stick</name>
    <dbReference type="NCBI Taxonomy" id="170557"/>
    <lineage>
        <taxon>Eukaryota</taxon>
        <taxon>Metazoa</taxon>
        <taxon>Ecdysozoa</taxon>
        <taxon>Arthropoda</taxon>
        <taxon>Hexapoda</taxon>
        <taxon>Insecta</taxon>
        <taxon>Pterygota</taxon>
        <taxon>Neoptera</taxon>
        <taxon>Polyneoptera</taxon>
        <taxon>Phasmatodea</taxon>
        <taxon>Timematodea</taxon>
        <taxon>Timematoidea</taxon>
        <taxon>Timematidae</taxon>
        <taxon>Timema</taxon>
    </lineage>
</organism>
<feature type="region of interest" description="Disordered" evidence="1">
    <location>
        <begin position="91"/>
        <end position="114"/>
    </location>
</feature>
<protein>
    <submittedName>
        <fullName evidence="2">Uncharacterized protein</fullName>
    </submittedName>
</protein>
<gene>
    <name evidence="2" type="ORF">TPSB3V08_LOCUS7851</name>
</gene>
<evidence type="ECO:0000313" key="2">
    <source>
        <dbReference type="EMBL" id="CAD7411369.1"/>
    </source>
</evidence>
<evidence type="ECO:0000256" key="1">
    <source>
        <dbReference type="SAM" id="MobiDB-lite"/>
    </source>
</evidence>
<name>A0A7R9DAX9_TIMPO</name>
<accession>A0A7R9DAX9</accession>
<sequence>MLRSSNILVRYKDSSPEYNFCKQQTSSAEISLLLRVDTHLEKQTSDMIIQNGKRHQCPNVPTTTIRINTSVVGARKVEMYLHLCEWRGRRNNTLSTDTPNRDSNPVERRCRNLR</sequence>
<feature type="compositionally biased region" description="Polar residues" evidence="1">
    <location>
        <begin position="91"/>
        <end position="103"/>
    </location>
</feature>
<feature type="compositionally biased region" description="Basic and acidic residues" evidence="1">
    <location>
        <begin position="104"/>
        <end position="114"/>
    </location>
</feature>